<dbReference type="Pfam" id="PF00213">
    <property type="entry name" value="OSCP"/>
    <property type="match status" value="1"/>
</dbReference>
<dbReference type="InterPro" id="IPR000711">
    <property type="entry name" value="ATPase_OSCP/dsu"/>
</dbReference>
<keyword evidence="9" id="KW-0378">Hydrolase</keyword>
<evidence type="ECO:0000256" key="1">
    <source>
        <dbReference type="ARBA" id="ARBA00004370"/>
    </source>
</evidence>
<dbReference type="Proteomes" id="UP000277094">
    <property type="component" value="Unassembled WGS sequence"/>
</dbReference>
<protein>
    <recommendedName>
        <fullName evidence="8">ATP synthase subunit delta</fullName>
    </recommendedName>
    <alternativeName>
        <fullName evidence="8">ATP synthase F(1) sector subunit delta</fullName>
    </alternativeName>
    <alternativeName>
        <fullName evidence="8">F-type ATPase subunit delta</fullName>
        <shortName evidence="8">F-ATPase subunit delta</shortName>
    </alternativeName>
</protein>
<dbReference type="NCBIfam" id="NF009967">
    <property type="entry name" value="PRK13430.1"/>
    <property type="match status" value="1"/>
</dbReference>
<comment type="caution">
    <text evidence="9">The sequence shown here is derived from an EMBL/GenBank/DDBJ whole genome shotgun (WGS) entry which is preliminary data.</text>
</comment>
<dbReference type="PANTHER" id="PTHR11910">
    <property type="entry name" value="ATP SYNTHASE DELTA CHAIN"/>
    <property type="match status" value="1"/>
</dbReference>
<keyword evidence="3 8" id="KW-0375">Hydrogen ion transport</keyword>
<evidence type="ECO:0000256" key="8">
    <source>
        <dbReference type="HAMAP-Rule" id="MF_01416"/>
    </source>
</evidence>
<organism evidence="9 10">
    <name type="scientific">Nocardioides marmorisolisilvae</name>
    <dbReference type="NCBI Taxonomy" id="1542737"/>
    <lineage>
        <taxon>Bacteria</taxon>
        <taxon>Bacillati</taxon>
        <taxon>Actinomycetota</taxon>
        <taxon>Actinomycetes</taxon>
        <taxon>Propionibacteriales</taxon>
        <taxon>Nocardioidaceae</taxon>
        <taxon>Nocardioides</taxon>
    </lineage>
</organism>
<dbReference type="GO" id="GO:0046933">
    <property type="term" value="F:proton-transporting ATP synthase activity, rotational mechanism"/>
    <property type="evidence" value="ECO:0007669"/>
    <property type="project" value="UniProtKB-UniRule"/>
</dbReference>
<evidence type="ECO:0000256" key="5">
    <source>
        <dbReference type="ARBA" id="ARBA00023136"/>
    </source>
</evidence>
<dbReference type="InterPro" id="IPR020781">
    <property type="entry name" value="ATPase_OSCP/d_CS"/>
</dbReference>
<dbReference type="PRINTS" id="PR00125">
    <property type="entry name" value="ATPASEDELTA"/>
</dbReference>
<accession>A0A3N0DWN4</accession>
<dbReference type="GO" id="GO:0045259">
    <property type="term" value="C:proton-transporting ATP synthase complex"/>
    <property type="evidence" value="ECO:0007669"/>
    <property type="project" value="UniProtKB-KW"/>
</dbReference>
<dbReference type="PROSITE" id="PS00389">
    <property type="entry name" value="ATPASE_DELTA"/>
    <property type="match status" value="1"/>
</dbReference>
<evidence type="ECO:0000256" key="6">
    <source>
        <dbReference type="ARBA" id="ARBA00023196"/>
    </source>
</evidence>
<proteinExistence type="inferred from homology"/>
<comment type="similarity">
    <text evidence="8">Belongs to the ATPase delta chain family.</text>
</comment>
<evidence type="ECO:0000313" key="10">
    <source>
        <dbReference type="Proteomes" id="UP000277094"/>
    </source>
</evidence>
<keyword evidence="7 8" id="KW-0066">ATP synthesis</keyword>
<evidence type="ECO:0000256" key="3">
    <source>
        <dbReference type="ARBA" id="ARBA00022781"/>
    </source>
</evidence>
<evidence type="ECO:0000313" key="9">
    <source>
        <dbReference type="EMBL" id="RNL80019.1"/>
    </source>
</evidence>
<reference evidence="9 10" key="1">
    <citation type="submission" date="2018-11" db="EMBL/GenBank/DDBJ databases">
        <authorList>
            <person name="Li F."/>
        </authorList>
    </citation>
    <scope>NUCLEOTIDE SEQUENCE [LARGE SCALE GENOMIC DNA]</scope>
    <source>
        <strain evidence="9 10">KIS18-7</strain>
    </source>
</reference>
<dbReference type="AlphaFoldDB" id="A0A3N0DWN4"/>
<evidence type="ECO:0000256" key="7">
    <source>
        <dbReference type="ARBA" id="ARBA00023310"/>
    </source>
</evidence>
<name>A0A3N0DWN4_9ACTN</name>
<gene>
    <name evidence="8" type="primary">atpH</name>
    <name evidence="9" type="ORF">EFL95_13960</name>
</gene>
<evidence type="ECO:0000256" key="4">
    <source>
        <dbReference type="ARBA" id="ARBA00023065"/>
    </source>
</evidence>
<sequence>MLGSSGASVARMNDELSAVIGGGADGAALGDGLLAAAAVLRDQVALRRAVTDPSTESEAKSGLARSVFGSHLDGKVLDLVAGAAGSRWGSSRDLPEALEKLGVTAIVKGADSAGEGDRLEDELFAFGRAVVENPDLRSALSDPARSVADKQGLVAALLDGKAASATVRLAREAVTGTHGTVTKALEEYSRTAAGARQRLVATVRVASALTAEQSTRLAAALGKENARPVHLNTVVDPSVVGGIHVEIGDFVVDGSISARVDDARRQVAG</sequence>
<keyword evidence="8" id="KW-1003">Cell membrane</keyword>
<comment type="function">
    <text evidence="8">This protein is part of the stalk that links CF(0) to CF(1). It either transmits conformational changes from CF(0) to CF(1) or is implicated in proton conduction.</text>
</comment>
<keyword evidence="4 8" id="KW-0406">Ion transport</keyword>
<dbReference type="EMBL" id="RJSG01000002">
    <property type="protein sequence ID" value="RNL80019.1"/>
    <property type="molecule type" value="Genomic_DNA"/>
</dbReference>
<dbReference type="GO" id="GO:0016787">
    <property type="term" value="F:hydrolase activity"/>
    <property type="evidence" value="ECO:0007669"/>
    <property type="project" value="UniProtKB-KW"/>
</dbReference>
<keyword evidence="10" id="KW-1185">Reference proteome</keyword>
<keyword evidence="2 8" id="KW-0813">Transport</keyword>
<keyword evidence="6 8" id="KW-0139">CF(1)</keyword>
<dbReference type="HAMAP" id="MF_01416">
    <property type="entry name" value="ATP_synth_delta_bact"/>
    <property type="match status" value="1"/>
</dbReference>
<keyword evidence="5 8" id="KW-0472">Membrane</keyword>
<comment type="subcellular location">
    <subcellularLocation>
        <location evidence="8">Cell membrane</location>
        <topology evidence="8">Peripheral membrane protein</topology>
    </subcellularLocation>
    <subcellularLocation>
        <location evidence="1">Membrane</location>
    </subcellularLocation>
</comment>
<evidence type="ECO:0000256" key="2">
    <source>
        <dbReference type="ARBA" id="ARBA00022448"/>
    </source>
</evidence>
<dbReference type="RefSeq" id="WP_123234522.1">
    <property type="nucleotide sequence ID" value="NZ_RJSG01000002.1"/>
</dbReference>
<dbReference type="GO" id="GO:0005886">
    <property type="term" value="C:plasma membrane"/>
    <property type="evidence" value="ECO:0007669"/>
    <property type="project" value="UniProtKB-SubCell"/>
</dbReference>
<comment type="function">
    <text evidence="8">F(1)F(0) ATP synthase produces ATP from ADP in the presence of a proton or sodium gradient. F-type ATPases consist of two structural domains, F(1) containing the extramembraneous catalytic core and F(0) containing the membrane proton channel, linked together by a central stalk and a peripheral stalk. During catalysis, ATP synthesis in the catalytic domain of F(1) is coupled via a rotary mechanism of the central stalk subunits to proton translocation.</text>
</comment>
<dbReference type="OrthoDB" id="5242917at2"/>